<dbReference type="Gene3D" id="3.40.50.1820">
    <property type="entry name" value="alpha/beta hydrolase"/>
    <property type="match status" value="1"/>
</dbReference>
<dbReference type="GO" id="GO:0016787">
    <property type="term" value="F:hydrolase activity"/>
    <property type="evidence" value="ECO:0007669"/>
    <property type="project" value="UniProtKB-KW"/>
</dbReference>
<gene>
    <name evidence="2" type="ORF">POL25_32875</name>
</gene>
<protein>
    <submittedName>
        <fullName evidence="2">Alpha/beta hydrolase</fullName>
    </submittedName>
</protein>
<name>A0ABT5E8S8_9BACT</name>
<dbReference type="EMBL" id="JAQNDL010000003">
    <property type="protein sequence ID" value="MDC0721749.1"/>
    <property type="molecule type" value="Genomic_DNA"/>
</dbReference>
<comment type="caution">
    <text evidence="2">The sequence shown here is derived from an EMBL/GenBank/DDBJ whole genome shotgun (WGS) entry which is preliminary data.</text>
</comment>
<dbReference type="InterPro" id="IPR022742">
    <property type="entry name" value="Hydrolase_4"/>
</dbReference>
<dbReference type="RefSeq" id="WP_272090255.1">
    <property type="nucleotide sequence ID" value="NZ_JAQNDL010000003.1"/>
</dbReference>
<dbReference type="SUPFAM" id="SSF53474">
    <property type="entry name" value="alpha/beta-Hydrolases"/>
    <property type="match status" value="1"/>
</dbReference>
<dbReference type="Pfam" id="PF12146">
    <property type="entry name" value="Hydrolase_4"/>
    <property type="match status" value="1"/>
</dbReference>
<keyword evidence="3" id="KW-1185">Reference proteome</keyword>
<feature type="domain" description="Serine aminopeptidase S33" evidence="1">
    <location>
        <begin position="27"/>
        <end position="290"/>
    </location>
</feature>
<dbReference type="PANTHER" id="PTHR11614">
    <property type="entry name" value="PHOSPHOLIPASE-RELATED"/>
    <property type="match status" value="1"/>
</dbReference>
<accession>A0ABT5E8S8</accession>
<sequence length="308" mass="32959">MKHETEGLPGDGVTTHVHVWTPDDGQPVRGLVQVLHGLAEHAGRYEGLAAGLCDAGLAVVAHDHRGHGRSAAGPDELGFFGDRDGWGAVLADSARVRAHARARFGDVPWALLGHSMGSVVALHDLATSGARPTAVMLSGATGKVGALLRIGQGLIRVELRRIGARGRSKLLNATAFGTYNRAFRPNRTQFDWLSGEAAQVDAYVGDPLCGFLPTTSLWRDLVGGQALLQTDAFLARLPRVPYAVIAGDLDPVGGKGRQVEALVKMMRKLGLQVDLRMWPGGRHEMFHETNRADVVAETVRWLSSKLAA</sequence>
<reference evidence="2 3" key="1">
    <citation type="submission" date="2022-11" db="EMBL/GenBank/DDBJ databases">
        <title>Minimal conservation of predation-associated metabolite biosynthetic gene clusters underscores biosynthetic potential of Myxococcota including descriptions for ten novel species: Archangium lansinium sp. nov., Myxococcus landrumus sp. nov., Nannocystis bai.</title>
        <authorList>
            <person name="Ahearne A."/>
            <person name="Stevens C."/>
            <person name="Dowd S."/>
        </authorList>
    </citation>
    <scope>NUCLEOTIDE SEQUENCE [LARGE SCALE GENOMIC DNA]</scope>
    <source>
        <strain evidence="2 3">BB15-2</strain>
    </source>
</reference>
<proteinExistence type="predicted"/>
<evidence type="ECO:0000313" key="3">
    <source>
        <dbReference type="Proteomes" id="UP001221686"/>
    </source>
</evidence>
<evidence type="ECO:0000259" key="1">
    <source>
        <dbReference type="Pfam" id="PF12146"/>
    </source>
</evidence>
<evidence type="ECO:0000313" key="2">
    <source>
        <dbReference type="EMBL" id="MDC0721749.1"/>
    </source>
</evidence>
<dbReference type="Proteomes" id="UP001221686">
    <property type="component" value="Unassembled WGS sequence"/>
</dbReference>
<dbReference type="InterPro" id="IPR029058">
    <property type="entry name" value="AB_hydrolase_fold"/>
</dbReference>
<organism evidence="2 3">
    <name type="scientific">Nannocystis bainbridge</name>
    <dbReference type="NCBI Taxonomy" id="2995303"/>
    <lineage>
        <taxon>Bacteria</taxon>
        <taxon>Pseudomonadati</taxon>
        <taxon>Myxococcota</taxon>
        <taxon>Polyangia</taxon>
        <taxon>Nannocystales</taxon>
        <taxon>Nannocystaceae</taxon>
        <taxon>Nannocystis</taxon>
    </lineage>
</organism>
<dbReference type="InterPro" id="IPR051044">
    <property type="entry name" value="MAG_DAG_Lipase"/>
</dbReference>
<keyword evidence="2" id="KW-0378">Hydrolase</keyword>